<dbReference type="InterPro" id="IPR003409">
    <property type="entry name" value="MORN"/>
</dbReference>
<feature type="compositionally biased region" description="Basic and acidic residues" evidence="2">
    <location>
        <begin position="92"/>
        <end position="102"/>
    </location>
</feature>
<comment type="caution">
    <text evidence="3">The sequence shown here is derived from an EMBL/GenBank/DDBJ whole genome shotgun (WGS) entry which is preliminary data.</text>
</comment>
<dbReference type="OrthoDB" id="270720at2759"/>
<keyword evidence="1" id="KW-0677">Repeat</keyword>
<sequence length="498" mass="54291">MDGHPPQQSSDVTPPPDDRLDEDAPATTDASSTARAAPRRGRRKGWRKDKGKDTSSTRDPRRSTRRSLSAGGHSSERSTAGSSGGGGSIWDSAHDCPRGDEIRTGESYFNIRRWSSAPRDNEEEEPPRQRRKVQWSYVDGSTYVGEALDEKRDGQGTLTRHRGVWDGVFKNGNFDEGTAMNVKWGDHGRYTGQIVGGKLNGTGKITLADGGEFEGTFVDNRLDKGMAKNMKLKFLNDVCTYTGQMAGKESLLTLVDARLKATLPTVNSSTNAKLVNGGTYTVKEGVFVDNFLREGKITFADGEVHDGVFDVDGLRKGKITFADEEVHEGVFDVGGLREGKITFPPEGRNGEVKMEGVFVDGRLNGHGKIALLMEKCTKETLSAETLSTVRRLNGHGKLTYDDGGIIKGTFVDGNIDSGTAENVKCDDGNIIRVRLFMVYRLGLGQPGKEIKAAKRRLSVLRRRHGLLESPLLSGGYGGEPRTDRRGTKGANNVKRTAP</sequence>
<protein>
    <submittedName>
        <fullName evidence="3">Uncharacterized protein</fullName>
    </submittedName>
</protein>
<feature type="compositionally biased region" description="Low complexity" evidence="2">
    <location>
        <begin position="25"/>
        <end position="36"/>
    </location>
</feature>
<dbReference type="PANTHER" id="PTHR23084:SF263">
    <property type="entry name" value="MORN REPEAT-CONTAINING PROTEIN 1"/>
    <property type="match status" value="1"/>
</dbReference>
<dbReference type="AlphaFoldDB" id="K0S4G1"/>
<evidence type="ECO:0000313" key="3">
    <source>
        <dbReference type="EMBL" id="EJK55821.1"/>
    </source>
</evidence>
<accession>K0S4G1</accession>
<feature type="region of interest" description="Disordered" evidence="2">
    <location>
        <begin position="471"/>
        <end position="498"/>
    </location>
</feature>
<feature type="compositionally biased region" description="Polar residues" evidence="2">
    <location>
        <begin position="489"/>
        <end position="498"/>
    </location>
</feature>
<gene>
    <name evidence="3" type="ORF">THAOC_24403</name>
</gene>
<name>K0S4G1_THAOC</name>
<dbReference type="PANTHER" id="PTHR23084">
    <property type="entry name" value="PHOSPHATIDYLINOSITOL-4-PHOSPHATE 5-KINASE RELATED"/>
    <property type="match status" value="1"/>
</dbReference>
<dbReference type="EMBL" id="AGNL01033137">
    <property type="protein sequence ID" value="EJK55821.1"/>
    <property type="molecule type" value="Genomic_DNA"/>
</dbReference>
<feature type="compositionally biased region" description="Basic residues" evidence="2">
    <location>
        <begin position="37"/>
        <end position="47"/>
    </location>
</feature>
<evidence type="ECO:0000313" key="4">
    <source>
        <dbReference type="Proteomes" id="UP000266841"/>
    </source>
</evidence>
<reference evidence="3 4" key="1">
    <citation type="journal article" date="2012" name="Genome Biol.">
        <title>Genome and low-iron response of an oceanic diatom adapted to chronic iron limitation.</title>
        <authorList>
            <person name="Lommer M."/>
            <person name="Specht M."/>
            <person name="Roy A.S."/>
            <person name="Kraemer L."/>
            <person name="Andreson R."/>
            <person name="Gutowska M.A."/>
            <person name="Wolf J."/>
            <person name="Bergner S.V."/>
            <person name="Schilhabel M.B."/>
            <person name="Klostermeier U.C."/>
            <person name="Beiko R.G."/>
            <person name="Rosenstiel P."/>
            <person name="Hippler M."/>
            <person name="Laroche J."/>
        </authorList>
    </citation>
    <scope>NUCLEOTIDE SEQUENCE [LARGE SCALE GENOMIC DNA]</scope>
    <source>
        <strain evidence="3 4">CCMP1005</strain>
    </source>
</reference>
<evidence type="ECO:0000256" key="1">
    <source>
        <dbReference type="ARBA" id="ARBA00022737"/>
    </source>
</evidence>
<dbReference type="Gene3D" id="2.20.110.10">
    <property type="entry name" value="Histone H3 K4-specific methyltransferase SET7/9 N-terminal domain"/>
    <property type="match status" value="2"/>
</dbReference>
<evidence type="ECO:0000256" key="2">
    <source>
        <dbReference type="SAM" id="MobiDB-lite"/>
    </source>
</evidence>
<organism evidence="3 4">
    <name type="scientific">Thalassiosira oceanica</name>
    <name type="common">Marine diatom</name>
    <dbReference type="NCBI Taxonomy" id="159749"/>
    <lineage>
        <taxon>Eukaryota</taxon>
        <taxon>Sar</taxon>
        <taxon>Stramenopiles</taxon>
        <taxon>Ochrophyta</taxon>
        <taxon>Bacillariophyta</taxon>
        <taxon>Coscinodiscophyceae</taxon>
        <taxon>Thalassiosirophycidae</taxon>
        <taxon>Thalassiosirales</taxon>
        <taxon>Thalassiosiraceae</taxon>
        <taxon>Thalassiosira</taxon>
    </lineage>
</organism>
<feature type="compositionally biased region" description="Basic and acidic residues" evidence="2">
    <location>
        <begin position="48"/>
        <end position="62"/>
    </location>
</feature>
<dbReference type="Proteomes" id="UP000266841">
    <property type="component" value="Unassembled WGS sequence"/>
</dbReference>
<dbReference type="Pfam" id="PF02493">
    <property type="entry name" value="MORN"/>
    <property type="match status" value="3"/>
</dbReference>
<feature type="compositionally biased region" description="Low complexity" evidence="2">
    <location>
        <begin position="66"/>
        <end position="81"/>
    </location>
</feature>
<dbReference type="SUPFAM" id="SSF82185">
    <property type="entry name" value="Histone H3 K4-specific methyltransferase SET7/9 N-terminal domain"/>
    <property type="match status" value="2"/>
</dbReference>
<keyword evidence="4" id="KW-1185">Reference proteome</keyword>
<proteinExistence type="predicted"/>
<feature type="compositionally biased region" description="Polar residues" evidence="2">
    <location>
        <begin position="1"/>
        <end position="12"/>
    </location>
</feature>
<feature type="region of interest" description="Disordered" evidence="2">
    <location>
        <begin position="1"/>
        <end position="102"/>
    </location>
</feature>